<evidence type="ECO:0000256" key="1">
    <source>
        <dbReference type="SAM" id="MobiDB-lite"/>
    </source>
</evidence>
<organism evidence="2">
    <name type="scientific">viral metagenome</name>
    <dbReference type="NCBI Taxonomy" id="1070528"/>
    <lineage>
        <taxon>unclassified sequences</taxon>
        <taxon>metagenomes</taxon>
        <taxon>organismal metagenomes</taxon>
    </lineage>
</organism>
<proteinExistence type="predicted"/>
<name>A0A6C0HT16_9ZZZZ</name>
<feature type="compositionally biased region" description="Basic residues" evidence="1">
    <location>
        <begin position="1"/>
        <end position="20"/>
    </location>
</feature>
<dbReference type="AlphaFoldDB" id="A0A6C0HT16"/>
<feature type="region of interest" description="Disordered" evidence="1">
    <location>
        <begin position="1"/>
        <end position="28"/>
    </location>
</feature>
<evidence type="ECO:0000313" key="2">
    <source>
        <dbReference type="EMBL" id="QHT83457.1"/>
    </source>
</evidence>
<accession>A0A6C0HT16</accession>
<dbReference type="EMBL" id="MN740009">
    <property type="protein sequence ID" value="QHT83457.1"/>
    <property type="molecule type" value="Genomic_DNA"/>
</dbReference>
<sequence length="204" mass="23066">MPPKSKTKLKTKPAKSRRNPKPSLPPSLSRQEIMAFTSAAQQNPQTSTRSRIATGSRIATLFENFNIGKRNKPGKFDISTILDKLVSKEYTAKKALTDFLNEELNVEHDTLLGKVNLIVQIPHKGLDMADYTHLTPRDLGNLELYGCTPDYDDVDGQLYSLYCFFDFSNAQMEFTVEGVSHRNVLTKLDNVCKLFKDFTDSQKN</sequence>
<reference evidence="2" key="1">
    <citation type="journal article" date="2020" name="Nature">
        <title>Giant virus diversity and host interactions through global metagenomics.</title>
        <authorList>
            <person name="Schulz F."/>
            <person name="Roux S."/>
            <person name="Paez-Espino D."/>
            <person name="Jungbluth S."/>
            <person name="Walsh D.A."/>
            <person name="Denef V.J."/>
            <person name="McMahon K.D."/>
            <person name="Konstantinidis K.T."/>
            <person name="Eloe-Fadrosh E.A."/>
            <person name="Kyrpides N.C."/>
            <person name="Woyke T."/>
        </authorList>
    </citation>
    <scope>NUCLEOTIDE SEQUENCE</scope>
    <source>
        <strain evidence="2">GVMAG-M-3300023184-167</strain>
    </source>
</reference>
<protein>
    <submittedName>
        <fullName evidence="2">Uncharacterized protein</fullName>
    </submittedName>
</protein>